<accession>A0ABD6A5T4</accession>
<name>A0ABD6A5T4_9EURY</name>
<dbReference type="RefSeq" id="WP_276304771.1">
    <property type="nucleotide sequence ID" value="NZ_CP119992.1"/>
</dbReference>
<organism evidence="1 2">
    <name type="scientific">Halomarina halobia</name>
    <dbReference type="NCBI Taxonomy" id="3033386"/>
    <lineage>
        <taxon>Archaea</taxon>
        <taxon>Methanobacteriati</taxon>
        <taxon>Methanobacteriota</taxon>
        <taxon>Stenosarchaea group</taxon>
        <taxon>Halobacteria</taxon>
        <taxon>Halobacteriales</taxon>
        <taxon>Natronomonadaceae</taxon>
        <taxon>Halomarina</taxon>
    </lineage>
</organism>
<dbReference type="InterPro" id="IPR043903">
    <property type="entry name" value="DUF5785"/>
</dbReference>
<dbReference type="Pfam" id="PF19098">
    <property type="entry name" value="DUF5785"/>
    <property type="match status" value="1"/>
</dbReference>
<evidence type="ECO:0000313" key="1">
    <source>
        <dbReference type="EMBL" id="MFC7315369.1"/>
    </source>
</evidence>
<evidence type="ECO:0000313" key="2">
    <source>
        <dbReference type="Proteomes" id="UP001596547"/>
    </source>
</evidence>
<protein>
    <submittedName>
        <fullName evidence="1">DUF5785 family protein</fullName>
    </submittedName>
</protein>
<gene>
    <name evidence="1" type="ORF">ACFQPE_00970</name>
</gene>
<dbReference type="AlphaFoldDB" id="A0ABD6A5T4"/>
<dbReference type="Proteomes" id="UP001596547">
    <property type="component" value="Unassembled WGS sequence"/>
</dbReference>
<sequence>MADTDWPYDPDSDEGSEGMRKYGQAILAKKVDEDEDFPLRAGDFLDEHADDPIRVNYDEVVSVADIFEHLDVEEFETITDFHTAMGRAMREAGYWNYYPDGDDPV</sequence>
<reference evidence="1 2" key="1">
    <citation type="journal article" date="2019" name="Int. J. Syst. Evol. Microbiol.">
        <title>The Global Catalogue of Microorganisms (GCM) 10K type strain sequencing project: providing services to taxonomists for standard genome sequencing and annotation.</title>
        <authorList>
            <consortium name="The Broad Institute Genomics Platform"/>
            <consortium name="The Broad Institute Genome Sequencing Center for Infectious Disease"/>
            <person name="Wu L."/>
            <person name="Ma J."/>
        </authorList>
    </citation>
    <scope>NUCLEOTIDE SEQUENCE [LARGE SCALE GENOMIC DNA]</scope>
    <source>
        <strain evidence="1 2">PSR21</strain>
    </source>
</reference>
<dbReference type="EMBL" id="JBHTBF010000001">
    <property type="protein sequence ID" value="MFC7315369.1"/>
    <property type="molecule type" value="Genomic_DNA"/>
</dbReference>
<dbReference type="GeneID" id="79314331"/>
<keyword evidence="2" id="KW-1185">Reference proteome</keyword>
<comment type="caution">
    <text evidence="1">The sequence shown here is derived from an EMBL/GenBank/DDBJ whole genome shotgun (WGS) entry which is preliminary data.</text>
</comment>
<proteinExistence type="predicted"/>